<dbReference type="EMBL" id="MUZQ01000058">
    <property type="protein sequence ID" value="OWK60537.1"/>
    <property type="molecule type" value="Genomic_DNA"/>
</dbReference>
<feature type="transmembrane region" description="Helical" evidence="16">
    <location>
        <begin position="12"/>
        <end position="31"/>
    </location>
</feature>
<evidence type="ECO:0000256" key="8">
    <source>
        <dbReference type="ARBA" id="ARBA00022801"/>
    </source>
</evidence>
<dbReference type="GO" id="GO:0030246">
    <property type="term" value="F:carbohydrate binding"/>
    <property type="evidence" value="ECO:0007669"/>
    <property type="project" value="InterPro"/>
</dbReference>
<evidence type="ECO:0000256" key="3">
    <source>
        <dbReference type="ARBA" id="ARBA00007806"/>
    </source>
</evidence>
<dbReference type="InterPro" id="IPR048395">
    <property type="entry name" value="Glyco_hydro_31_C"/>
</dbReference>
<dbReference type="GO" id="GO:0016324">
    <property type="term" value="C:apical plasma membrane"/>
    <property type="evidence" value="ECO:0007669"/>
    <property type="project" value="UniProtKB-SubCell"/>
</dbReference>
<dbReference type="SUPFAM" id="SSF51445">
    <property type="entry name" value="(Trans)glycosidases"/>
    <property type="match status" value="2"/>
</dbReference>
<dbReference type="Proteomes" id="UP000197619">
    <property type="component" value="Unassembled WGS sequence"/>
</dbReference>
<dbReference type="FunFam" id="2.60.40.1760:FF:000001">
    <property type="entry name" value="Maltase-glucoamylase, intestinal"/>
    <property type="match status" value="1"/>
</dbReference>
<dbReference type="GO" id="GO:0012505">
    <property type="term" value="C:endomembrane system"/>
    <property type="evidence" value="ECO:0007669"/>
    <property type="project" value="UniProtKB-ARBA"/>
</dbReference>
<evidence type="ECO:0000256" key="1">
    <source>
        <dbReference type="ARBA" id="ARBA00004167"/>
    </source>
</evidence>
<dbReference type="FunFam" id="3.20.20.80:FF:000016">
    <property type="entry name" value="Maltase-glucoamylase, intestinal"/>
    <property type="match status" value="2"/>
</dbReference>
<dbReference type="SUPFAM" id="SSF57492">
    <property type="entry name" value="Trefoil"/>
    <property type="match status" value="1"/>
</dbReference>
<keyword evidence="10 16" id="KW-1133">Transmembrane helix</keyword>
<dbReference type="GO" id="GO:0005737">
    <property type="term" value="C:cytoplasm"/>
    <property type="evidence" value="ECO:0007669"/>
    <property type="project" value="UniProtKB-ARBA"/>
</dbReference>
<evidence type="ECO:0000256" key="11">
    <source>
        <dbReference type="ARBA" id="ARBA00023136"/>
    </source>
</evidence>
<dbReference type="InterPro" id="IPR030459">
    <property type="entry name" value="Glyco_hydro_31_CS"/>
</dbReference>
<keyword evidence="4" id="KW-0765">Sulfation</keyword>
<dbReference type="GO" id="GO:0005975">
    <property type="term" value="P:carbohydrate metabolic process"/>
    <property type="evidence" value="ECO:0007669"/>
    <property type="project" value="InterPro"/>
</dbReference>
<evidence type="ECO:0000256" key="13">
    <source>
        <dbReference type="ARBA" id="ARBA00023180"/>
    </source>
</evidence>
<name>A0A218V3F9_9PASE</name>
<dbReference type="Gene3D" id="2.60.40.1760">
    <property type="entry name" value="glycosyl hydrolase (family 31)"/>
    <property type="match status" value="2"/>
</dbReference>
<dbReference type="PROSITE" id="PS51448">
    <property type="entry name" value="P_TREFOIL_2"/>
    <property type="match status" value="2"/>
</dbReference>
<reference evidence="18 19" key="1">
    <citation type="submission" date="2017-05" db="EMBL/GenBank/DDBJ databases">
        <title>Genome of assembly of the Bengalese finch, Lonchura striata domestica.</title>
        <authorList>
            <person name="Colquitt B.M."/>
            <person name="Brainard M.S."/>
        </authorList>
    </citation>
    <scope>NUCLEOTIDE SEQUENCE [LARGE SCALE GENOMIC DNA]</scope>
    <source>
        <strain evidence="18">White83orange57</strain>
    </source>
</reference>
<evidence type="ECO:0000256" key="16">
    <source>
        <dbReference type="SAM" id="Phobius"/>
    </source>
</evidence>
<evidence type="ECO:0000313" key="18">
    <source>
        <dbReference type="EMBL" id="OWK60537.1"/>
    </source>
</evidence>
<protein>
    <submittedName>
        <fullName evidence="18">Maltase-glucoamylase, intestinal</fullName>
    </submittedName>
</protein>
<gene>
    <name evidence="18" type="primary">MGAM_0</name>
    <name evidence="18" type="ORF">RLOC_00011864</name>
</gene>
<dbReference type="PANTHER" id="PTHR22762">
    <property type="entry name" value="ALPHA-GLUCOSIDASE"/>
    <property type="match status" value="1"/>
</dbReference>
<dbReference type="FunFam" id="2.60.40.1180:FF:000005">
    <property type="entry name" value="Maltase-glucoamylase, intestinal"/>
    <property type="match status" value="2"/>
</dbReference>
<dbReference type="InterPro" id="IPR013780">
    <property type="entry name" value="Glyco_hydro_b"/>
</dbReference>
<dbReference type="CDD" id="cd06602">
    <property type="entry name" value="GH31_MGAM_SI_GAA"/>
    <property type="match status" value="1"/>
</dbReference>
<evidence type="ECO:0000256" key="6">
    <source>
        <dbReference type="ARBA" id="ARBA00022729"/>
    </source>
</evidence>
<dbReference type="Gene3D" id="4.10.110.10">
    <property type="entry name" value="Spasmolytic Protein, domain 1"/>
    <property type="match status" value="2"/>
</dbReference>
<evidence type="ECO:0000259" key="17">
    <source>
        <dbReference type="PROSITE" id="PS51448"/>
    </source>
</evidence>
<evidence type="ECO:0000256" key="9">
    <source>
        <dbReference type="ARBA" id="ARBA00022968"/>
    </source>
</evidence>
<dbReference type="InterPro" id="IPR017957">
    <property type="entry name" value="P_trefoil_CS"/>
</dbReference>
<dbReference type="InterPro" id="IPR000519">
    <property type="entry name" value="P_trefoil_dom"/>
</dbReference>
<dbReference type="SUPFAM" id="SSF74650">
    <property type="entry name" value="Galactose mutarotase-like"/>
    <property type="match status" value="2"/>
</dbReference>
<feature type="domain" description="P-type" evidence="17">
    <location>
        <begin position="913"/>
        <end position="958"/>
    </location>
</feature>
<dbReference type="Gene3D" id="3.20.20.80">
    <property type="entry name" value="Glycosidases"/>
    <property type="match status" value="3"/>
</dbReference>
<dbReference type="SMART" id="SM00018">
    <property type="entry name" value="PD"/>
    <property type="match status" value="2"/>
</dbReference>
<dbReference type="PROSITE" id="PS00707">
    <property type="entry name" value="GLYCOSYL_HYDROL_F31_2"/>
    <property type="match status" value="1"/>
</dbReference>
<dbReference type="Gene3D" id="2.60.40.1180">
    <property type="entry name" value="Golgi alpha-mannosidase II"/>
    <property type="match status" value="4"/>
</dbReference>
<evidence type="ECO:0000256" key="2">
    <source>
        <dbReference type="ARBA" id="ARBA00004308"/>
    </source>
</evidence>
<dbReference type="FunFam" id="2.60.40.1180:FF:000001">
    <property type="entry name" value="Maltase-glucoamylase, intestinal"/>
    <property type="match status" value="2"/>
</dbReference>
<comment type="caution">
    <text evidence="18">The sequence shown here is derived from an EMBL/GenBank/DDBJ whole genome shotgun (WGS) entry which is preliminary data.</text>
</comment>
<keyword evidence="13" id="KW-0325">Glycoprotein</keyword>
<dbReference type="Pfam" id="PF01055">
    <property type="entry name" value="Glyco_hydro_31_2nd"/>
    <property type="match status" value="3"/>
</dbReference>
<evidence type="ECO:0000313" key="19">
    <source>
        <dbReference type="Proteomes" id="UP000197619"/>
    </source>
</evidence>
<keyword evidence="19" id="KW-1185">Reference proteome</keyword>
<accession>A0A218V3F9</accession>
<dbReference type="InterPro" id="IPR044913">
    <property type="entry name" value="P_trefoil_dom_sf"/>
</dbReference>
<sequence length="1768" mass="200399">MGRKFSGLELTLIALFTVVTVIACVLIGLLATGHSGVKSSDSEFHPQCPNTPVAQRIDCIPDQLATQSTCSLRGCCWSPQSDASVPWCFFSPNHGYQVQGSQRSTQAGFEATLERLPAPSLFGNDIQTVLLTAEYQTNNRFRFKITDPNAQRFEVPHEHVKPFKGSAASSPSYRVELKQNPFGLVVTRASNGRVLFDTTIGPLQYADQFLQLSIKLPSSNIYGVGEHVHKQYRHDVNWKTWPIFARDTAPSAAMDNLYGAHTFFLCLEDNTGASFGVFLMNSNAMEFVVQPAPAVTYRTIGGILDFYIFLGNTPEQVVQEYLQLVGLPALPAYWNLGFQLCRYGYTSLEEVKAVVERNRAVGLPHDIQVIDIDYMENRKDFTYDKVKFKDLPQFAAYLHEHGQKYIIILDPAISTQKMADQSPYGSYVRGSERNVWVNESDATALVGEVWPGETVFPDYTSLEATNWWVNECKMFYDTVPYDGIWIDMNEVCNFVQGSKKGCAENKLNYPPYTPRILDKVMYSKTLCLDAVQSWGKQYDVHNLYGYSMTLSTRKAIETVFPGNRSFLISRSTFAGSGKHGGHWLGDNAATWDQLRWAIPGMLEFNLFGIPYVGADICGFTENTTEELCRRWMQVGAFYPFSRNHNAEYVIHQDPAVFGPNSLLVNSSKHYLNIRYTLLPYLYTLHYKAHTQGDTVVRPLLHEFYSDEITWDIDRQFLWGPGLLISPVLEPGVESTRVYFPDAEWYEYDTGLSMQLKKVWQNIPTPGDKMGLHLRGGYIFPTQKPSTTTVASRKNPMGLIIALDINNEASGDLFWDDGESTGTIDKKTYIYYEFKVSNNALQMTATHSNYADPNKLKFEEIKILGLSKAIGSVSVFQNNVQQNYISDTTYDPSTKVAVIKGLQLDLGKSYTIKWTQNTNINERFNCHPGPDATKVKCEQLGCTWEETPNPDVPSCYYSSSNPYLVKNIDYSSTGVVATLSLDNSRVRANEAYTAPISTLRLEVKYHLNNMLQFKIEISNNLTRCNKLTFSPQIYDYQNPRYEVPVPLNLPSSPMSSSNERLYDVSVQIKPFGIQVRRRSTGTVIWNSGLPTFTFSDMFIQISTRLASQYIYGFGEAEHPTFRHNMSWHTWGMFTRDQPPTVMDVYWYWALALTMFIIVYNLDGVSMAKVFYKPIICDLQEQYVTFQPTPALTYRTIGGILDFYMVLGPTPELVVQEYTQLIGRPFMPPYWSLGFQLCRYGYGNDSDVAEVVEDMKAAQIPHDVQYVDIDYMDRNLDFTLSPRFAGLPALINKIKSEGMRFIIILDPAISGNETNYPAFTRGVADNIFVQWPDTKEILYSKVWSFLPNVQINESLPHEELVEKYVSHCAFPDFFRNSTVEWYKREILEVYNNPNTSLSLKFDGLWTDMNEPAAFMNGAMGGCKNNLLNYPPYMPPPRGVGCSKGWAAAGVIPVRDVPCGAGGVVGAELQKKTGADICGFFKDAQYEMCIRWMQLGSFYPYSRNHNEKGTRRQDPASWDDKFKEMSKKVLNTRYTLLPYLYTLLYEAHAHGSTVVRPILHEFVGDKTTWDIDKQFLWGPALLISPVMKENDRSVVAYFPDARWYDYHTNSDTGFRKKFQNLSAPLDHINLHIRGGHILPWQRPANTTAYSRKNPMGLTVALDDGLSAEGQLYWDDGVRIDAYEDGVYLLTSFTANQNVLEITVAHQNYTDPNNLMFTDIKVLGVPSAVAQVTVAQNGVAIPSNHKMNYTSKLLEITGLQLKLGQNYTLQWS</sequence>
<keyword evidence="7" id="KW-0677">Repeat</keyword>
<dbReference type="STRING" id="299123.ENSLSDP00000004221"/>
<comment type="similarity">
    <text evidence="3">Belongs to the glycosyl hydrolase 31 family.</text>
</comment>
<dbReference type="InterPro" id="IPR030458">
    <property type="entry name" value="Glyco_hydro_31_AS"/>
</dbReference>
<dbReference type="PROSITE" id="PS00025">
    <property type="entry name" value="P_TREFOIL_1"/>
    <property type="match status" value="1"/>
</dbReference>
<dbReference type="PROSITE" id="PS00129">
    <property type="entry name" value="GLYCOSYL_HYDROL_F31_1"/>
    <property type="match status" value="2"/>
</dbReference>
<keyword evidence="8" id="KW-0378">Hydrolase</keyword>
<dbReference type="SUPFAM" id="SSF51011">
    <property type="entry name" value="Glycosyl hydrolase domain"/>
    <property type="match status" value="2"/>
</dbReference>
<dbReference type="CDD" id="cd14752">
    <property type="entry name" value="GH31_N"/>
    <property type="match status" value="2"/>
</dbReference>
<keyword evidence="12" id="KW-1015">Disulfide bond</keyword>
<keyword evidence="6" id="KW-0732">Signal</keyword>
<dbReference type="InterPro" id="IPR017853">
    <property type="entry name" value="GH"/>
</dbReference>
<evidence type="ECO:0000256" key="14">
    <source>
        <dbReference type="ARBA" id="ARBA00023295"/>
    </source>
</evidence>
<dbReference type="PANTHER" id="PTHR22762:SF133">
    <property type="entry name" value="P-TYPE DOMAIN-CONTAINING PROTEIN"/>
    <property type="match status" value="1"/>
</dbReference>
<keyword evidence="9" id="KW-0735">Signal-anchor</keyword>
<keyword evidence="5 16" id="KW-0812">Transmembrane</keyword>
<organism evidence="18 19">
    <name type="scientific">Lonchura striata</name>
    <name type="common">white-rumped munia</name>
    <dbReference type="NCBI Taxonomy" id="40157"/>
    <lineage>
        <taxon>Eukaryota</taxon>
        <taxon>Metazoa</taxon>
        <taxon>Chordata</taxon>
        <taxon>Craniata</taxon>
        <taxon>Vertebrata</taxon>
        <taxon>Euteleostomi</taxon>
        <taxon>Archelosauria</taxon>
        <taxon>Archosauria</taxon>
        <taxon>Dinosauria</taxon>
        <taxon>Saurischia</taxon>
        <taxon>Theropoda</taxon>
        <taxon>Coelurosauria</taxon>
        <taxon>Aves</taxon>
        <taxon>Neognathae</taxon>
        <taxon>Neoaves</taxon>
        <taxon>Telluraves</taxon>
        <taxon>Australaves</taxon>
        <taxon>Passeriformes</taxon>
        <taxon>Passeroidea</taxon>
        <taxon>Estrildidae</taxon>
        <taxon>Estrildinae</taxon>
        <taxon>Lonchura</taxon>
    </lineage>
</organism>
<dbReference type="InterPro" id="IPR000322">
    <property type="entry name" value="Glyco_hydro_31_TIM"/>
</dbReference>
<feature type="domain" description="P-type" evidence="17">
    <location>
        <begin position="46"/>
        <end position="92"/>
    </location>
</feature>
<evidence type="ECO:0000256" key="4">
    <source>
        <dbReference type="ARBA" id="ARBA00022641"/>
    </source>
</evidence>
<comment type="caution">
    <text evidence="15">Lacks conserved residue(s) required for the propagation of feature annotation.</text>
</comment>
<dbReference type="InterPro" id="IPR011013">
    <property type="entry name" value="Gal_mutarotase_sf_dom"/>
</dbReference>
<dbReference type="Pfam" id="PF21365">
    <property type="entry name" value="Glyco_hydro_31_3rd"/>
    <property type="match status" value="2"/>
</dbReference>
<comment type="subcellular location">
    <subcellularLocation>
        <location evidence="2">Endomembrane system</location>
    </subcellularLocation>
    <subcellularLocation>
        <location evidence="1">Membrane</location>
        <topology evidence="1">Single-pass membrane protein</topology>
    </subcellularLocation>
</comment>
<evidence type="ECO:0000256" key="5">
    <source>
        <dbReference type="ARBA" id="ARBA00022692"/>
    </source>
</evidence>
<proteinExistence type="inferred from homology"/>
<keyword evidence="11 16" id="KW-0472">Membrane</keyword>
<dbReference type="GO" id="GO:0004558">
    <property type="term" value="F:alpha-1,4-glucosidase activity"/>
    <property type="evidence" value="ECO:0007669"/>
    <property type="project" value="TreeGrafter"/>
</dbReference>
<keyword evidence="14" id="KW-0326">Glycosidase</keyword>
<dbReference type="CDD" id="cd00111">
    <property type="entry name" value="Trefoil"/>
    <property type="match status" value="2"/>
</dbReference>
<evidence type="ECO:0000256" key="7">
    <source>
        <dbReference type="ARBA" id="ARBA00022737"/>
    </source>
</evidence>
<evidence type="ECO:0000256" key="15">
    <source>
        <dbReference type="PROSITE-ProRule" id="PRU00779"/>
    </source>
</evidence>
<evidence type="ECO:0000256" key="10">
    <source>
        <dbReference type="ARBA" id="ARBA00022989"/>
    </source>
</evidence>
<dbReference type="Pfam" id="PF00088">
    <property type="entry name" value="Trefoil"/>
    <property type="match status" value="2"/>
</dbReference>
<dbReference type="PROSITE" id="PS51257">
    <property type="entry name" value="PROKAR_LIPOPROTEIN"/>
    <property type="match status" value="1"/>
</dbReference>
<evidence type="ECO:0000256" key="12">
    <source>
        <dbReference type="ARBA" id="ARBA00023157"/>
    </source>
</evidence>